<dbReference type="EnsemblMetazoa" id="XM_021040523.2">
    <property type="protein sequence ID" value="XP_020896182.1"/>
    <property type="gene ID" value="LOC110235098"/>
</dbReference>
<dbReference type="Proteomes" id="UP000887567">
    <property type="component" value="Unplaced"/>
</dbReference>
<comment type="subcellular location">
    <subcellularLocation>
        <location evidence="1">Endoplasmic reticulum membrane</location>
    </subcellularLocation>
</comment>
<dbReference type="PROSITE" id="PS00086">
    <property type="entry name" value="CYTOCHROME_P450"/>
    <property type="match status" value="1"/>
</dbReference>
<dbReference type="InterPro" id="IPR017972">
    <property type="entry name" value="Cyt_P450_CS"/>
</dbReference>
<dbReference type="SUPFAM" id="SSF48264">
    <property type="entry name" value="Cytochrome P450"/>
    <property type="match status" value="1"/>
</dbReference>
<dbReference type="OrthoDB" id="1470350at2759"/>
<dbReference type="KEGG" id="epa:110235098"/>
<dbReference type="InterPro" id="IPR050196">
    <property type="entry name" value="Cytochrome_P450_Monoox"/>
</dbReference>
<keyword evidence="5 6" id="KW-0479">Metal-binding</keyword>
<sequence>MPSGRQHKKCLEILHGFTNRIIDDRINERLSSSRKDEKPQVDEFTGKRKRRPLAFLDLLLNAYDDGEIDKEGVREEVDTFMFEGHDTTAAAMSWAIFMLGHHPEVQQKAQEEVDAFFESRPETLTVESLKDLKYLECVIKEALRLYPSVPFFARELTEDFTIDGVAVPKGTTVGTATFALHTNPKVWPDPYKFDPDRFLPENSQGRHPYAYVPFSAGPRNCIGQKFAILEEKMVLAYVLRHFNVKSEHSPDDMKVCAEIVTRPKDSIMMSLTPRI</sequence>
<dbReference type="Gene3D" id="1.10.630.10">
    <property type="entry name" value="Cytochrome P450"/>
    <property type="match status" value="1"/>
</dbReference>
<keyword evidence="3" id="KW-0256">Endoplasmic reticulum</keyword>
<dbReference type="PANTHER" id="PTHR24291">
    <property type="entry name" value="CYTOCHROME P450 FAMILY 4"/>
    <property type="match status" value="1"/>
</dbReference>
<dbReference type="AlphaFoldDB" id="A0A913WYP2"/>
<evidence type="ECO:0000256" key="4">
    <source>
        <dbReference type="ARBA" id="ARBA00023136"/>
    </source>
</evidence>
<evidence type="ECO:0000313" key="8">
    <source>
        <dbReference type="Proteomes" id="UP000887567"/>
    </source>
</evidence>
<keyword evidence="6" id="KW-0503">Monooxygenase</keyword>
<evidence type="ECO:0008006" key="9">
    <source>
        <dbReference type="Google" id="ProtNLM"/>
    </source>
</evidence>
<dbReference type="PANTHER" id="PTHR24291:SF189">
    <property type="entry name" value="CYTOCHROME P450 4C3-RELATED"/>
    <property type="match status" value="1"/>
</dbReference>
<dbReference type="InterPro" id="IPR001128">
    <property type="entry name" value="Cyt_P450"/>
</dbReference>
<dbReference type="GO" id="GO:0005506">
    <property type="term" value="F:iron ion binding"/>
    <property type="evidence" value="ECO:0007669"/>
    <property type="project" value="InterPro"/>
</dbReference>
<dbReference type="GO" id="GO:0005789">
    <property type="term" value="C:endoplasmic reticulum membrane"/>
    <property type="evidence" value="ECO:0007669"/>
    <property type="project" value="UniProtKB-SubCell"/>
</dbReference>
<dbReference type="RefSeq" id="XP_020896182.1">
    <property type="nucleotide sequence ID" value="XM_021040523.2"/>
</dbReference>
<evidence type="ECO:0000256" key="2">
    <source>
        <dbReference type="ARBA" id="ARBA00010617"/>
    </source>
</evidence>
<keyword evidence="4" id="KW-0472">Membrane</keyword>
<accession>A0A913WYP2</accession>
<dbReference type="GO" id="GO:0004497">
    <property type="term" value="F:monooxygenase activity"/>
    <property type="evidence" value="ECO:0007669"/>
    <property type="project" value="UniProtKB-KW"/>
</dbReference>
<keyword evidence="5 6" id="KW-0408">Iron</keyword>
<keyword evidence="8" id="KW-1185">Reference proteome</keyword>
<evidence type="ECO:0000256" key="3">
    <source>
        <dbReference type="ARBA" id="ARBA00022824"/>
    </source>
</evidence>
<dbReference type="InterPro" id="IPR002401">
    <property type="entry name" value="Cyt_P450_E_grp-I"/>
</dbReference>
<dbReference type="GeneID" id="110235098"/>
<dbReference type="GO" id="GO:0020037">
    <property type="term" value="F:heme binding"/>
    <property type="evidence" value="ECO:0007669"/>
    <property type="project" value="InterPro"/>
</dbReference>
<comment type="similarity">
    <text evidence="2 6">Belongs to the cytochrome P450 family.</text>
</comment>
<evidence type="ECO:0000256" key="1">
    <source>
        <dbReference type="ARBA" id="ARBA00004586"/>
    </source>
</evidence>
<evidence type="ECO:0000256" key="5">
    <source>
        <dbReference type="PIRSR" id="PIRSR602401-1"/>
    </source>
</evidence>
<evidence type="ECO:0000313" key="7">
    <source>
        <dbReference type="EnsemblMetazoa" id="XP_020896182.1"/>
    </source>
</evidence>
<comment type="cofactor">
    <cofactor evidence="5">
        <name>heme</name>
        <dbReference type="ChEBI" id="CHEBI:30413"/>
    </cofactor>
</comment>
<dbReference type="PRINTS" id="PR00463">
    <property type="entry name" value="EP450I"/>
</dbReference>
<dbReference type="InterPro" id="IPR036396">
    <property type="entry name" value="Cyt_P450_sf"/>
</dbReference>
<dbReference type="Pfam" id="PF00067">
    <property type="entry name" value="p450"/>
    <property type="match status" value="1"/>
</dbReference>
<evidence type="ECO:0000256" key="6">
    <source>
        <dbReference type="RuleBase" id="RU000461"/>
    </source>
</evidence>
<proteinExistence type="inferred from homology"/>
<protein>
    <recommendedName>
        <fullName evidence="9">Cytochrome P450</fullName>
    </recommendedName>
</protein>
<keyword evidence="5 6" id="KW-0349">Heme</keyword>
<name>A0A913WYP2_EXADI</name>
<organism evidence="7 8">
    <name type="scientific">Exaiptasia diaphana</name>
    <name type="common">Tropical sea anemone</name>
    <name type="synonym">Aiptasia pulchella</name>
    <dbReference type="NCBI Taxonomy" id="2652724"/>
    <lineage>
        <taxon>Eukaryota</taxon>
        <taxon>Metazoa</taxon>
        <taxon>Cnidaria</taxon>
        <taxon>Anthozoa</taxon>
        <taxon>Hexacorallia</taxon>
        <taxon>Actiniaria</taxon>
        <taxon>Aiptasiidae</taxon>
        <taxon>Exaiptasia</taxon>
    </lineage>
</organism>
<dbReference type="PRINTS" id="PR00385">
    <property type="entry name" value="P450"/>
</dbReference>
<dbReference type="OMA" id="NDNGYIH"/>
<keyword evidence="6" id="KW-0560">Oxidoreductase</keyword>
<reference evidence="7" key="1">
    <citation type="submission" date="2022-11" db="UniProtKB">
        <authorList>
            <consortium name="EnsemblMetazoa"/>
        </authorList>
    </citation>
    <scope>IDENTIFICATION</scope>
</reference>
<dbReference type="GO" id="GO:0016705">
    <property type="term" value="F:oxidoreductase activity, acting on paired donors, with incorporation or reduction of molecular oxygen"/>
    <property type="evidence" value="ECO:0007669"/>
    <property type="project" value="InterPro"/>
</dbReference>
<feature type="binding site" description="axial binding residue" evidence="5">
    <location>
        <position position="221"/>
    </location>
    <ligand>
        <name>heme</name>
        <dbReference type="ChEBI" id="CHEBI:30413"/>
    </ligand>
    <ligandPart>
        <name>Fe</name>
        <dbReference type="ChEBI" id="CHEBI:18248"/>
    </ligandPart>
</feature>